<dbReference type="InterPro" id="IPR013154">
    <property type="entry name" value="ADH-like_N"/>
</dbReference>
<name>A0A1I6MUQ0_9RHOB</name>
<dbReference type="EMBL" id="FOZM01000002">
    <property type="protein sequence ID" value="SFS19425.1"/>
    <property type="molecule type" value="Genomic_DNA"/>
</dbReference>
<dbReference type="SUPFAM" id="SSF51735">
    <property type="entry name" value="NAD(P)-binding Rossmann-fold domains"/>
    <property type="match status" value="1"/>
</dbReference>
<organism evidence="4 5">
    <name type="scientific">Yoonia litorea</name>
    <dbReference type="NCBI Taxonomy" id="1123755"/>
    <lineage>
        <taxon>Bacteria</taxon>
        <taxon>Pseudomonadati</taxon>
        <taxon>Pseudomonadota</taxon>
        <taxon>Alphaproteobacteria</taxon>
        <taxon>Rhodobacterales</taxon>
        <taxon>Paracoccaceae</taxon>
        <taxon>Yoonia</taxon>
    </lineage>
</organism>
<feature type="compositionally biased region" description="Basic and acidic residues" evidence="2">
    <location>
        <begin position="11"/>
        <end position="23"/>
    </location>
</feature>
<keyword evidence="5" id="KW-1185">Reference proteome</keyword>
<keyword evidence="1" id="KW-0560">Oxidoreductase</keyword>
<dbReference type="InterPro" id="IPR036291">
    <property type="entry name" value="NAD(P)-bd_dom_sf"/>
</dbReference>
<dbReference type="Gene3D" id="3.40.50.720">
    <property type="entry name" value="NAD(P)-binding Rossmann-like Domain"/>
    <property type="match status" value="1"/>
</dbReference>
<evidence type="ECO:0000256" key="2">
    <source>
        <dbReference type="SAM" id="MobiDB-lite"/>
    </source>
</evidence>
<dbReference type="SUPFAM" id="SSF50129">
    <property type="entry name" value="GroES-like"/>
    <property type="match status" value="1"/>
</dbReference>
<feature type="region of interest" description="Disordered" evidence="2">
    <location>
        <begin position="1"/>
        <end position="23"/>
    </location>
</feature>
<dbReference type="Pfam" id="PF08240">
    <property type="entry name" value="ADH_N"/>
    <property type="match status" value="1"/>
</dbReference>
<dbReference type="AlphaFoldDB" id="A0A1I6MUQ0"/>
<accession>A0A1I6MUQ0</accession>
<dbReference type="PANTHER" id="PTHR43189">
    <property type="entry name" value="ZINC-TYPE ALCOHOL DEHYDROGENASE-LIKE PROTEIN C1198.01-RELATED"/>
    <property type="match status" value="1"/>
</dbReference>
<dbReference type="OrthoDB" id="9806940at2"/>
<evidence type="ECO:0000259" key="3">
    <source>
        <dbReference type="Pfam" id="PF08240"/>
    </source>
</evidence>
<dbReference type="CDD" id="cd08255">
    <property type="entry name" value="2-desacetyl-2-hydroxyethyl_bacteriochlorophyllide_like"/>
    <property type="match status" value="1"/>
</dbReference>
<dbReference type="STRING" id="1123755.SAMN05444714_2175"/>
<dbReference type="PANTHER" id="PTHR43189:SF1">
    <property type="entry name" value="ZINC-TYPE ALCOHOL DEHYDROGENASE-LIKE PROTEIN C1198.01"/>
    <property type="match status" value="1"/>
</dbReference>
<dbReference type="Proteomes" id="UP000198926">
    <property type="component" value="Unassembled WGS sequence"/>
</dbReference>
<dbReference type="InterPro" id="IPR005903">
    <property type="entry name" value="BchC"/>
</dbReference>
<dbReference type="NCBIfam" id="TIGR01202">
    <property type="entry name" value="bchC"/>
    <property type="match status" value="1"/>
</dbReference>
<evidence type="ECO:0000313" key="5">
    <source>
        <dbReference type="Proteomes" id="UP000198926"/>
    </source>
</evidence>
<feature type="domain" description="Alcohol dehydrogenase-like N-terminal" evidence="3">
    <location>
        <begin position="53"/>
        <end position="145"/>
    </location>
</feature>
<gene>
    <name evidence="4" type="ORF">SAMN05444714_2175</name>
</gene>
<dbReference type="GO" id="GO:0036354">
    <property type="term" value="F:bacteriochlorophyllide-a dehydrogenase activity"/>
    <property type="evidence" value="ECO:0007669"/>
    <property type="project" value="InterPro"/>
</dbReference>
<protein>
    <submittedName>
        <fullName evidence="4">3-hydroxyethyl bacteriochlorophyllide a dehydrogenase</fullName>
    </submittedName>
</protein>
<evidence type="ECO:0000256" key="1">
    <source>
        <dbReference type="ARBA" id="ARBA00023002"/>
    </source>
</evidence>
<dbReference type="InterPro" id="IPR011032">
    <property type="entry name" value="GroES-like_sf"/>
</dbReference>
<dbReference type="Gene3D" id="3.90.180.10">
    <property type="entry name" value="Medium-chain alcohol dehydrogenases, catalytic domain"/>
    <property type="match status" value="2"/>
</dbReference>
<proteinExistence type="predicted"/>
<evidence type="ECO:0000313" key="4">
    <source>
        <dbReference type="EMBL" id="SFS19425.1"/>
    </source>
</evidence>
<sequence length="339" mass="35835">MGCKATLWQDRVSHPESGETRGTTEKTLKTNAVILSAPGKLSLEEIGIVPPEADDIVVEIRHSGISTGTEKLFWTGEMPPFPGMGYPLIPGYEAAGEVVEAGSDSGFRVGEHVFVPGANCYEGAHGLFGAAARTIVTKAHRVTRIDRALGAAGALLALAATARHAMAGPNKAVPDLIVGHGVLGRLLARLTIASGAPAPTVWEVDPARMTGADGYSVITPESDQRRDYTSVYDASGRGDLLNDWIGRIAKGGEIVLAGFYTAPLQFAFPPAFMKEARFRISSEWAADDMSATKALVESGALELADLITHQQSAEAADKAYQTAFTDPACLKMILNWGTA</sequence>
<reference evidence="4 5" key="1">
    <citation type="submission" date="2016-10" db="EMBL/GenBank/DDBJ databases">
        <authorList>
            <person name="de Groot N.N."/>
        </authorList>
    </citation>
    <scope>NUCLEOTIDE SEQUENCE [LARGE SCALE GENOMIC DNA]</scope>
    <source>
        <strain evidence="4 5">DSM 29433</strain>
    </source>
</reference>